<organism evidence="2 3">
    <name type="scientific">Tremella mesenterica</name>
    <name type="common">Jelly fungus</name>
    <dbReference type="NCBI Taxonomy" id="5217"/>
    <lineage>
        <taxon>Eukaryota</taxon>
        <taxon>Fungi</taxon>
        <taxon>Dikarya</taxon>
        <taxon>Basidiomycota</taxon>
        <taxon>Agaricomycotina</taxon>
        <taxon>Tremellomycetes</taxon>
        <taxon>Tremellales</taxon>
        <taxon>Tremellaceae</taxon>
        <taxon>Tremella</taxon>
    </lineage>
</organism>
<feature type="compositionally biased region" description="Basic residues" evidence="1">
    <location>
        <begin position="133"/>
        <end position="153"/>
    </location>
</feature>
<reference evidence="2 3" key="1">
    <citation type="submission" date="2016-06" db="EMBL/GenBank/DDBJ databases">
        <title>Evolution of pathogenesis and genome organization in the Tremellales.</title>
        <authorList>
            <person name="Cuomo C."/>
            <person name="Litvintseva A."/>
            <person name="Heitman J."/>
            <person name="Chen Y."/>
            <person name="Sun S."/>
            <person name="Springer D."/>
            <person name="Dromer F."/>
            <person name="Young S."/>
            <person name="Zeng Q."/>
            <person name="Chapman S."/>
            <person name="Gujja S."/>
            <person name="Saif S."/>
            <person name="Birren B."/>
        </authorList>
    </citation>
    <scope>NUCLEOTIDE SEQUENCE [LARGE SCALE GENOMIC DNA]</scope>
    <source>
        <strain evidence="2 3">ATCC 28783</strain>
    </source>
</reference>
<gene>
    <name evidence="2" type="ORF">M231_03563</name>
</gene>
<feature type="compositionally biased region" description="Low complexity" evidence="1">
    <location>
        <begin position="159"/>
        <end position="173"/>
    </location>
</feature>
<dbReference type="EMBL" id="SDIL01000035">
    <property type="protein sequence ID" value="RXK39206.1"/>
    <property type="molecule type" value="Genomic_DNA"/>
</dbReference>
<dbReference type="VEuPathDB" id="FungiDB:TREMEDRAFT_73166"/>
<dbReference type="Gene3D" id="2.170.130.20">
    <property type="entry name" value="LCCL-like domain"/>
    <property type="match status" value="1"/>
</dbReference>
<feature type="compositionally biased region" description="Low complexity" evidence="1">
    <location>
        <begin position="367"/>
        <end position="377"/>
    </location>
</feature>
<evidence type="ECO:0000313" key="2">
    <source>
        <dbReference type="EMBL" id="RXK39206.1"/>
    </source>
</evidence>
<feature type="compositionally biased region" description="Basic and acidic residues" evidence="1">
    <location>
        <begin position="94"/>
        <end position="114"/>
    </location>
</feature>
<feature type="region of interest" description="Disordered" evidence="1">
    <location>
        <begin position="1"/>
        <end position="666"/>
    </location>
</feature>
<dbReference type="Pfam" id="PF08642">
    <property type="entry name" value="Rxt3"/>
    <property type="match status" value="1"/>
</dbReference>
<feature type="compositionally biased region" description="Basic and acidic residues" evidence="1">
    <location>
        <begin position="572"/>
        <end position="581"/>
    </location>
</feature>
<sequence>MSRPPPLNRPESAPSINSHPSTLSFPRSATSTAPTPSPVPPALGSHPSTPTSSISNPIGSLNRSIGVNAASTSGPVNSDALTGTALRPSYALTSDRDREQQRDREQRERDRDPKPISFSNSLLSRTSDPSMSHHSHPHASAHHHHHHHHHVHPRPPGPSSTSTSTPGSDRPSPYSTTLPSARRDPPPVPGRTPGTRPPSASYAHLFGIPGFRDSPRESQRNTAPSQENRYSKPPSPKKEPAIIPSGPYAIQSNPTSPTASRAGQPPPGQATVTRPSVSPQMSTITPGSQPPPRPNLSLPSLSTLGSRSYPSSFDKDVRDRSASFTGADSGAHTHGRTLSGSSNRADREPLPGVPSLQASPGKGQGQSGLQTQSQTSSRNFFSGPPSLGLSARDRELQRSPLARTTAPPHREGERDPVISPTRPTVVPPPTATSNNTAPTSGVTSAPKPSVPGASPYSFSSTPYTSSSQYGPYPSYPGAGFGFTPYGWQDRERDRDIRQQERDREARERRELREQREADWRREIDREEKAAREDRIRKEAELRNREHQSVEKPVERSLVGVETKPFQPPRQPYTDRRYREQDYEVSALQQVAPQREPRPYVIKAEHPRETQKERELREREYNYQPRDSRDKRSRMDAAVEEQSRRGSAGRKRRKPDEEVLTQPQPTQYKDFTALTTPQHKIIEVTSGPVEQWLKTIPDLSRIVSRQVYGGAGWTFAKSKCLSDDSLGGVIILRFGGMMLGRGWKLRGEEGWDLSTHDIPKDGNALETSFARTEIWGTDVYTDDSDPALLLVHAGWLRWRLSGVGDEEGDKRNGDVVNVTVRIVPRLVRYTGVKRNGIQSRNWGNGHDGYSVVVEAVERVKAGPSLLEGKKNRKLRLAEFARERALLYPQQPLKVNEDVLNRPISPDEGTWKIDEIKDGEEDKNVSLVFGPLGIGFVYRPSALKGYLDYYQDPEDGETSLWTHDLLLWSEKDGYRLQLIPSSTLSSPRLNIIHTPRNSGSITIGTELAPTEFHWLPEGLAVRLDGSKGKLVIVESYNWVKRELEGQGKLPFALEIAPVVTPALTPTIDSAPVSMDQALSVPAVVSG</sequence>
<dbReference type="STRING" id="5217.A0A4Q1BN00"/>
<feature type="compositionally biased region" description="Low complexity" evidence="1">
    <location>
        <begin position="295"/>
        <end position="308"/>
    </location>
</feature>
<name>A0A4Q1BN00_TREME</name>
<feature type="compositionally biased region" description="Low complexity" evidence="1">
    <location>
        <begin position="453"/>
        <end position="477"/>
    </location>
</feature>
<dbReference type="InterPro" id="IPR013951">
    <property type="entry name" value="Rxt3"/>
</dbReference>
<dbReference type="Proteomes" id="UP000289152">
    <property type="component" value="Unassembled WGS sequence"/>
</dbReference>
<feature type="compositionally biased region" description="Basic and acidic residues" evidence="1">
    <location>
        <begin position="594"/>
        <end position="643"/>
    </location>
</feature>
<feature type="compositionally biased region" description="Basic and acidic residues" evidence="1">
    <location>
        <begin position="488"/>
        <end position="554"/>
    </location>
</feature>
<feature type="compositionally biased region" description="Polar residues" evidence="1">
    <location>
        <begin position="117"/>
        <end position="128"/>
    </location>
</feature>
<keyword evidence="3" id="KW-1185">Reference proteome</keyword>
<accession>A0A4Q1BN00</accession>
<evidence type="ECO:0000256" key="1">
    <source>
        <dbReference type="SAM" id="MobiDB-lite"/>
    </source>
</evidence>
<feature type="compositionally biased region" description="Polar residues" evidence="1">
    <location>
        <begin position="250"/>
        <end position="261"/>
    </location>
</feature>
<feature type="compositionally biased region" description="Low complexity" evidence="1">
    <location>
        <begin position="42"/>
        <end position="60"/>
    </location>
</feature>
<evidence type="ECO:0000313" key="3">
    <source>
        <dbReference type="Proteomes" id="UP000289152"/>
    </source>
</evidence>
<dbReference type="AlphaFoldDB" id="A0A4Q1BN00"/>
<dbReference type="OrthoDB" id="3596986at2759"/>
<protein>
    <submittedName>
        <fullName evidence="2">Uncharacterized protein</fullName>
    </submittedName>
</protein>
<feature type="compositionally biased region" description="Polar residues" evidence="1">
    <location>
        <begin position="61"/>
        <end position="81"/>
    </location>
</feature>
<dbReference type="InParanoid" id="A0A4Q1BN00"/>
<feature type="compositionally biased region" description="Polar residues" evidence="1">
    <location>
        <begin position="14"/>
        <end position="25"/>
    </location>
</feature>
<feature type="compositionally biased region" description="Polar residues" evidence="1">
    <location>
        <begin position="270"/>
        <end position="287"/>
    </location>
</feature>
<comment type="caution">
    <text evidence="2">The sequence shown here is derived from an EMBL/GenBank/DDBJ whole genome shotgun (WGS) entry which is preliminary data.</text>
</comment>
<dbReference type="SUPFAM" id="SSF69848">
    <property type="entry name" value="LCCL domain"/>
    <property type="match status" value="1"/>
</dbReference>
<dbReference type="InterPro" id="IPR036609">
    <property type="entry name" value="LCCL_sf"/>
</dbReference>
<proteinExistence type="predicted"/>